<keyword evidence="1" id="KW-1133">Transmembrane helix</keyword>
<dbReference type="InterPro" id="IPR028087">
    <property type="entry name" value="Tad_N"/>
</dbReference>
<dbReference type="InterPro" id="IPR002035">
    <property type="entry name" value="VWF_A"/>
</dbReference>
<proteinExistence type="predicted"/>
<feature type="domain" description="VWFA" evidence="2">
    <location>
        <begin position="153"/>
        <end position="406"/>
    </location>
</feature>
<dbReference type="EMBL" id="JALZWP010000001">
    <property type="protein sequence ID" value="MCL1627105.1"/>
    <property type="molecule type" value="Genomic_DNA"/>
</dbReference>
<dbReference type="PROSITE" id="PS50234">
    <property type="entry name" value="VWFA"/>
    <property type="match status" value="1"/>
</dbReference>
<evidence type="ECO:0000313" key="3">
    <source>
        <dbReference type="EMBL" id="MCL1627105.1"/>
    </source>
</evidence>
<feature type="transmembrane region" description="Helical" evidence="1">
    <location>
        <begin position="27"/>
        <end position="46"/>
    </location>
</feature>
<sequence length="419" mass="45897">MLRRKYRIRICLKPNPGRFARNEDGTFTVFSLFVFVTMLLVAGLAIDSMRTETVRVRMQGVTDRAVLAATMMGDSNGFATPEQLLESYFSAAGLQDQLGTRYEITESQWTGRNVRAVPGASVPSLFTRMIGVDDFDVATPAAAAEAVISTWLDIVLVLDISGSMGFDGGSRIIQLRQAASQFAQTLLSENEDRKVSLTIVPYDTSVLPPSSMLSHFSNLSGASGACPDFNSWNSIENGINASMYRRECHEDAWGRIQPFLGEAGPAVAAINALQPRDVTSIDLGARWGAMFFDPTIRPAVDDMINQGLIDDEYDGRPFDWDEPNVVRAMVLMTDGENCCGHRYSANRQDQNTRAVCRDLKREGVLIYTVAFEADPSGAALMQNCASAPSFFFDSRVGGLMNIFAAIASNVVTQTLRLTQ</sequence>
<comment type="caution">
    <text evidence="3">The sequence shown here is derived from an EMBL/GenBank/DDBJ whole genome shotgun (WGS) entry which is preliminary data.</text>
</comment>
<dbReference type="RefSeq" id="WP_249055182.1">
    <property type="nucleotide sequence ID" value="NZ_JALZWP010000001.1"/>
</dbReference>
<dbReference type="Proteomes" id="UP001202550">
    <property type="component" value="Unassembled WGS sequence"/>
</dbReference>
<reference evidence="3 4" key="1">
    <citation type="submission" date="2022-05" db="EMBL/GenBank/DDBJ databases">
        <title>Seasonal and diel survey of microbial diversity of the Tyrrhenian coast.</title>
        <authorList>
            <person name="Gattoni G."/>
            <person name="Corral P."/>
        </authorList>
    </citation>
    <scope>NUCLEOTIDE SEQUENCE [LARGE SCALE GENOMIC DNA]</scope>
    <source>
        <strain evidence="3 4">V10</strain>
    </source>
</reference>
<dbReference type="SMART" id="SM00327">
    <property type="entry name" value="VWA"/>
    <property type="match status" value="1"/>
</dbReference>
<dbReference type="Pfam" id="PF13400">
    <property type="entry name" value="Tad"/>
    <property type="match status" value="1"/>
</dbReference>
<protein>
    <submittedName>
        <fullName evidence="3">VWA domain-containing protein</fullName>
    </submittedName>
</protein>
<dbReference type="Gene3D" id="3.40.50.410">
    <property type="entry name" value="von Willebrand factor, type A domain"/>
    <property type="match status" value="1"/>
</dbReference>
<evidence type="ECO:0000313" key="4">
    <source>
        <dbReference type="Proteomes" id="UP001202550"/>
    </source>
</evidence>
<keyword evidence="4" id="KW-1185">Reference proteome</keyword>
<dbReference type="CDD" id="cd00198">
    <property type="entry name" value="vWFA"/>
    <property type="match status" value="1"/>
</dbReference>
<dbReference type="InterPro" id="IPR036465">
    <property type="entry name" value="vWFA_dom_sf"/>
</dbReference>
<organism evidence="3 4">
    <name type="scientific">Roseinatronobacter domitianus</name>
    <dbReference type="NCBI Taxonomy" id="2940293"/>
    <lineage>
        <taxon>Bacteria</taxon>
        <taxon>Pseudomonadati</taxon>
        <taxon>Pseudomonadota</taxon>
        <taxon>Alphaproteobacteria</taxon>
        <taxon>Rhodobacterales</taxon>
        <taxon>Paracoccaceae</taxon>
        <taxon>Roseinatronobacter</taxon>
    </lineage>
</organism>
<keyword evidence="1" id="KW-0812">Transmembrane</keyword>
<accession>A0ABT0LWX0</accession>
<evidence type="ECO:0000256" key="1">
    <source>
        <dbReference type="SAM" id="Phobius"/>
    </source>
</evidence>
<dbReference type="SUPFAM" id="SSF53300">
    <property type="entry name" value="vWA-like"/>
    <property type="match status" value="1"/>
</dbReference>
<name>A0ABT0LWX0_9RHOB</name>
<keyword evidence="1" id="KW-0472">Membrane</keyword>
<gene>
    <name evidence="3" type="ORF">M3N55_00020</name>
</gene>
<evidence type="ECO:0000259" key="2">
    <source>
        <dbReference type="PROSITE" id="PS50234"/>
    </source>
</evidence>